<accession>A0A8C1VD35</accession>
<dbReference type="Pfam" id="PF22543">
    <property type="entry name" value="Rieske_4"/>
    <property type="match status" value="1"/>
</dbReference>
<comment type="cofactor">
    <cofactor evidence="1">
        <name>[2Fe-2S] cluster</name>
        <dbReference type="ChEBI" id="CHEBI:190135"/>
    </cofactor>
</comment>
<organism evidence="3 4">
    <name type="scientific">Cyprinus carpio</name>
    <name type="common">Common carp</name>
    <dbReference type="NCBI Taxonomy" id="7962"/>
    <lineage>
        <taxon>Eukaryota</taxon>
        <taxon>Metazoa</taxon>
        <taxon>Chordata</taxon>
        <taxon>Craniata</taxon>
        <taxon>Vertebrata</taxon>
        <taxon>Euteleostomi</taxon>
        <taxon>Actinopterygii</taxon>
        <taxon>Neopterygii</taxon>
        <taxon>Teleostei</taxon>
        <taxon>Ostariophysi</taxon>
        <taxon>Cypriniformes</taxon>
        <taxon>Cyprinidae</taxon>
        <taxon>Cyprininae</taxon>
        <taxon>Cyprinus</taxon>
    </lineage>
</organism>
<dbReference type="Gene3D" id="2.102.10.10">
    <property type="entry name" value="Rieske [2Fe-2S] iron-sulphur domain"/>
    <property type="match status" value="1"/>
</dbReference>
<dbReference type="InterPro" id="IPR036922">
    <property type="entry name" value="Rieske_2Fe-2S_sf"/>
</dbReference>
<dbReference type="AlphaFoldDB" id="A0A8C1VD35"/>
<sequence>SGDSCLGQGQIENVREDLSQLKECVVKPLIRPFLFLFIFYMPQICFNCSFSLLPMKDFDGRPCIVCPWHQYKITLAEGEGLYQACSEGVKQRENTVAWPTDSDYYQTEIYRNTFLKKLVEEHKVTSQEEIRDKLSVSGIS</sequence>
<dbReference type="Ensembl" id="ENSCCRT00015052281.1">
    <property type="protein sequence ID" value="ENSCCRP00015050584.1"/>
    <property type="gene ID" value="ENSCCRG00015020885.1"/>
</dbReference>
<dbReference type="Proteomes" id="UP000694700">
    <property type="component" value="Unplaced"/>
</dbReference>
<dbReference type="GO" id="GO:0051537">
    <property type="term" value="F:2 iron, 2 sulfur cluster binding"/>
    <property type="evidence" value="ECO:0007669"/>
    <property type="project" value="InterPro"/>
</dbReference>
<dbReference type="SUPFAM" id="SSF50022">
    <property type="entry name" value="ISP domain"/>
    <property type="match status" value="1"/>
</dbReference>
<evidence type="ECO:0000259" key="2">
    <source>
        <dbReference type="Pfam" id="PF22543"/>
    </source>
</evidence>
<reference evidence="3" key="1">
    <citation type="submission" date="2025-08" db="UniProtKB">
        <authorList>
            <consortium name="Ensembl"/>
        </authorList>
    </citation>
    <scope>IDENTIFICATION</scope>
</reference>
<evidence type="ECO:0000256" key="1">
    <source>
        <dbReference type="ARBA" id="ARBA00034078"/>
    </source>
</evidence>
<dbReference type="InterPro" id="IPR054716">
    <property type="entry name" value="Sol_Rieske_ferrdox_dom"/>
</dbReference>
<evidence type="ECO:0000313" key="3">
    <source>
        <dbReference type="Ensembl" id="ENSCCRP00015050584.1"/>
    </source>
</evidence>
<evidence type="ECO:0000313" key="4">
    <source>
        <dbReference type="Proteomes" id="UP000694700"/>
    </source>
</evidence>
<dbReference type="PANTHER" id="PTHR21496:SF0">
    <property type="entry name" value="RIESKE DOMAIN-CONTAINING PROTEIN"/>
    <property type="match status" value="1"/>
</dbReference>
<dbReference type="PANTHER" id="PTHR21496">
    <property type="entry name" value="FERREDOXIN-RELATED"/>
    <property type="match status" value="1"/>
</dbReference>
<name>A0A8C1VD35_CYPCA</name>
<feature type="domain" description="Soluble Rieske-type ferredoxin" evidence="2">
    <location>
        <begin position="44"/>
        <end position="86"/>
    </location>
</feature>
<proteinExistence type="predicted"/>
<protein>
    <recommendedName>
        <fullName evidence="2">Soluble Rieske-type ferredoxin domain-containing protein</fullName>
    </recommendedName>
</protein>